<evidence type="ECO:0000256" key="1">
    <source>
        <dbReference type="SAM" id="MobiDB-lite"/>
    </source>
</evidence>
<dbReference type="Proteomes" id="UP000054558">
    <property type="component" value="Unassembled WGS sequence"/>
</dbReference>
<feature type="region of interest" description="Disordered" evidence="1">
    <location>
        <begin position="106"/>
        <end position="224"/>
    </location>
</feature>
<gene>
    <name evidence="2" type="ORF">KFL_002200180</name>
</gene>
<evidence type="ECO:0000313" key="3">
    <source>
        <dbReference type="Proteomes" id="UP000054558"/>
    </source>
</evidence>
<feature type="compositionally biased region" description="Basic and acidic residues" evidence="1">
    <location>
        <begin position="179"/>
        <end position="194"/>
    </location>
</feature>
<organism evidence="2 3">
    <name type="scientific">Klebsormidium nitens</name>
    <name type="common">Green alga</name>
    <name type="synonym">Ulothrix nitens</name>
    <dbReference type="NCBI Taxonomy" id="105231"/>
    <lineage>
        <taxon>Eukaryota</taxon>
        <taxon>Viridiplantae</taxon>
        <taxon>Streptophyta</taxon>
        <taxon>Klebsormidiophyceae</taxon>
        <taxon>Klebsormidiales</taxon>
        <taxon>Klebsormidiaceae</taxon>
        <taxon>Klebsormidium</taxon>
    </lineage>
</organism>
<sequence length="275" mass="30212">MMKASKGASGPRSRSSKVPDWFPVFDVPCGNGCSPEEYRAGKYRGRMQQLSKSELRSVIEALVCRHHDEIPEALERCLTRCSDESSRHESSLRRFCTVAANLEPALKDAQGRQPDPKGNPSGSLENGDDEAFARAFGSEGAGAEGGRLDQRGVKRRRLGGDEQTLFELADSQGPGEAGMNKDEAGAGGKAKERQGTLPFPRQQGQDRAEGDQAERRKAARECAEGPTGRLCLRNELSGRPQGDSMVDQPWSPFDMARDLVRNWNQDLEIEADFFL</sequence>
<evidence type="ECO:0000313" key="2">
    <source>
        <dbReference type="EMBL" id="GAQ85133.1"/>
    </source>
</evidence>
<proteinExistence type="predicted"/>
<accession>A0A1Y1I3R3</accession>
<dbReference type="AlphaFoldDB" id="A0A1Y1I3R3"/>
<feature type="compositionally biased region" description="Basic and acidic residues" evidence="1">
    <location>
        <begin position="204"/>
        <end position="223"/>
    </location>
</feature>
<reference evidence="2 3" key="1">
    <citation type="journal article" date="2014" name="Nat. Commun.">
        <title>Klebsormidium flaccidum genome reveals primary factors for plant terrestrial adaptation.</title>
        <authorList>
            <person name="Hori K."/>
            <person name="Maruyama F."/>
            <person name="Fujisawa T."/>
            <person name="Togashi T."/>
            <person name="Yamamoto N."/>
            <person name="Seo M."/>
            <person name="Sato S."/>
            <person name="Yamada T."/>
            <person name="Mori H."/>
            <person name="Tajima N."/>
            <person name="Moriyama T."/>
            <person name="Ikeuchi M."/>
            <person name="Watanabe M."/>
            <person name="Wada H."/>
            <person name="Kobayashi K."/>
            <person name="Saito M."/>
            <person name="Masuda T."/>
            <person name="Sasaki-Sekimoto Y."/>
            <person name="Mashiguchi K."/>
            <person name="Awai K."/>
            <person name="Shimojima M."/>
            <person name="Masuda S."/>
            <person name="Iwai M."/>
            <person name="Nobusawa T."/>
            <person name="Narise T."/>
            <person name="Kondo S."/>
            <person name="Saito H."/>
            <person name="Sato R."/>
            <person name="Murakawa M."/>
            <person name="Ihara Y."/>
            <person name="Oshima-Yamada Y."/>
            <person name="Ohtaka K."/>
            <person name="Satoh M."/>
            <person name="Sonobe K."/>
            <person name="Ishii M."/>
            <person name="Ohtani R."/>
            <person name="Kanamori-Sato M."/>
            <person name="Honoki R."/>
            <person name="Miyazaki D."/>
            <person name="Mochizuki H."/>
            <person name="Umetsu J."/>
            <person name="Higashi K."/>
            <person name="Shibata D."/>
            <person name="Kamiya Y."/>
            <person name="Sato N."/>
            <person name="Nakamura Y."/>
            <person name="Tabata S."/>
            <person name="Ida S."/>
            <person name="Kurokawa K."/>
            <person name="Ohta H."/>
        </authorList>
    </citation>
    <scope>NUCLEOTIDE SEQUENCE [LARGE SCALE GENOMIC DNA]</scope>
    <source>
        <strain evidence="2 3">NIES-2285</strain>
    </source>
</reference>
<protein>
    <submittedName>
        <fullName evidence="2">Uncharacterized protein</fullName>
    </submittedName>
</protein>
<name>A0A1Y1I3R3_KLENI</name>
<keyword evidence="3" id="KW-1185">Reference proteome</keyword>
<dbReference type="EMBL" id="DF237169">
    <property type="protein sequence ID" value="GAQ85133.1"/>
    <property type="molecule type" value="Genomic_DNA"/>
</dbReference>